<gene>
    <name evidence="1" type="ORF">M9H77_17959</name>
</gene>
<name>A0ACC0B637_CATRO</name>
<keyword evidence="2" id="KW-1185">Reference proteome</keyword>
<evidence type="ECO:0000313" key="2">
    <source>
        <dbReference type="Proteomes" id="UP001060085"/>
    </source>
</evidence>
<evidence type="ECO:0000313" key="1">
    <source>
        <dbReference type="EMBL" id="KAI5668106.1"/>
    </source>
</evidence>
<dbReference type="Proteomes" id="UP001060085">
    <property type="component" value="Linkage Group LG04"/>
</dbReference>
<protein>
    <submittedName>
        <fullName evidence="1">Uncharacterized protein</fullName>
    </submittedName>
</protein>
<reference evidence="2" key="1">
    <citation type="journal article" date="2023" name="Nat. Plants">
        <title>Single-cell RNA sequencing provides a high-resolution roadmap for understanding the multicellular compartmentation of specialized metabolism.</title>
        <authorList>
            <person name="Sun S."/>
            <person name="Shen X."/>
            <person name="Li Y."/>
            <person name="Li Y."/>
            <person name="Wang S."/>
            <person name="Li R."/>
            <person name="Zhang H."/>
            <person name="Shen G."/>
            <person name="Guo B."/>
            <person name="Wei J."/>
            <person name="Xu J."/>
            <person name="St-Pierre B."/>
            <person name="Chen S."/>
            <person name="Sun C."/>
        </authorList>
    </citation>
    <scope>NUCLEOTIDE SEQUENCE [LARGE SCALE GENOMIC DNA]</scope>
</reference>
<sequence length="128" mass="14740">MSKKGGRFAFEAWNISLFPTLFEILTTKASTYTLSCKRLCFYLLLRVCLFAYILWGLWNSRNFILFQKTSTSPNEDPKGTHVQRNALGNTVLRDFNNRTFIQDASAAYTNTGWYPPVEGQLKFYVDTA</sequence>
<dbReference type="EMBL" id="CM044704">
    <property type="protein sequence ID" value="KAI5668106.1"/>
    <property type="molecule type" value="Genomic_DNA"/>
</dbReference>
<comment type="caution">
    <text evidence="1">The sequence shown here is derived from an EMBL/GenBank/DDBJ whole genome shotgun (WGS) entry which is preliminary data.</text>
</comment>
<organism evidence="1 2">
    <name type="scientific">Catharanthus roseus</name>
    <name type="common">Madagascar periwinkle</name>
    <name type="synonym">Vinca rosea</name>
    <dbReference type="NCBI Taxonomy" id="4058"/>
    <lineage>
        <taxon>Eukaryota</taxon>
        <taxon>Viridiplantae</taxon>
        <taxon>Streptophyta</taxon>
        <taxon>Embryophyta</taxon>
        <taxon>Tracheophyta</taxon>
        <taxon>Spermatophyta</taxon>
        <taxon>Magnoliopsida</taxon>
        <taxon>eudicotyledons</taxon>
        <taxon>Gunneridae</taxon>
        <taxon>Pentapetalae</taxon>
        <taxon>asterids</taxon>
        <taxon>lamiids</taxon>
        <taxon>Gentianales</taxon>
        <taxon>Apocynaceae</taxon>
        <taxon>Rauvolfioideae</taxon>
        <taxon>Vinceae</taxon>
        <taxon>Catharanthinae</taxon>
        <taxon>Catharanthus</taxon>
    </lineage>
</organism>
<accession>A0ACC0B637</accession>
<proteinExistence type="predicted"/>